<dbReference type="RefSeq" id="WP_169118402.1">
    <property type="nucleotide sequence ID" value="NZ_WTVG02000037.1"/>
</dbReference>
<dbReference type="EMBL" id="WTVG01000023">
    <property type="protein sequence ID" value="NMG25031.1"/>
    <property type="molecule type" value="Genomic_DNA"/>
</dbReference>
<dbReference type="Gene3D" id="3.40.190.10">
    <property type="entry name" value="Periplasmic binding protein-like II"/>
    <property type="match status" value="2"/>
</dbReference>
<organism evidence="1 2">
    <name type="scientific">Aromatoleum anaerobium</name>
    <dbReference type="NCBI Taxonomy" id="182180"/>
    <lineage>
        <taxon>Bacteria</taxon>
        <taxon>Pseudomonadati</taxon>
        <taxon>Pseudomonadota</taxon>
        <taxon>Betaproteobacteria</taxon>
        <taxon>Rhodocyclales</taxon>
        <taxon>Rhodocyclaceae</taxon>
        <taxon>Aromatoleum</taxon>
    </lineage>
</organism>
<evidence type="ECO:0000313" key="1">
    <source>
        <dbReference type="EMBL" id="NMG25031.1"/>
    </source>
</evidence>
<proteinExistence type="predicted"/>
<evidence type="ECO:0000313" key="2">
    <source>
        <dbReference type="Proteomes" id="UP000615989"/>
    </source>
</evidence>
<accession>A0ABX1PMI5</accession>
<reference evidence="1" key="1">
    <citation type="submission" date="2019-12" db="EMBL/GenBank/DDBJ databases">
        <title>Comparative genomics gives insights into the taxonomy of the Azoarcus-Aromatoleum group and reveals separate origins of nif in the plant-associated Azoarcus and non-plant-associated Aromatoleum sub-groups.</title>
        <authorList>
            <person name="Lafos M."/>
            <person name="Maluk M."/>
            <person name="Batista M."/>
            <person name="Junghare M."/>
            <person name="Carmona M."/>
            <person name="Faoro H."/>
            <person name="Cruz L.M."/>
            <person name="Battistoni F."/>
            <person name="De Souza E."/>
            <person name="Pedrosa F."/>
            <person name="Chen W.-M."/>
            <person name="Poole P.S."/>
            <person name="Dixon R.A."/>
            <person name="James E.K."/>
        </authorList>
    </citation>
    <scope>NUCLEOTIDE SEQUENCE</scope>
    <source>
        <strain evidence="1">LuFRes1</strain>
    </source>
</reference>
<comment type="caution">
    <text evidence="1">The sequence shown here is derived from an EMBL/GenBank/DDBJ whole genome shotgun (WGS) entry which is preliminary data.</text>
</comment>
<name>A0ABX1PMI5_9RHOO</name>
<gene>
    <name evidence="1" type="ORF">GO606_09885</name>
</gene>
<sequence length="236" mass="25914">MEENMLRKLLLLSGLIVAPLVAGAADYKASLAQMPMYAESLDKGVLVDLVKAIADTSKKSIDVQVVPFSRSMKDVENKQADFHMPLIKPLDMSKANFSLSTATIFHVNFVLYTNKNKPLDPNNLAGASLETDAAHTPYFPFDIKPSTSIEGSLKKLELGRIDGFIFADDATDPLVKSNGLKNIKRQLYKRFEVKAILPKGGENGPADKFLSEAIGKLREGGKFEKIMAAIDHPYVD</sequence>
<dbReference type="SUPFAM" id="SSF53850">
    <property type="entry name" value="Periplasmic binding protein-like II"/>
    <property type="match status" value="1"/>
</dbReference>
<protein>
    <submittedName>
        <fullName evidence="1">Transporter substrate-binding domain-containing protein</fullName>
    </submittedName>
</protein>
<dbReference type="Proteomes" id="UP000615989">
    <property type="component" value="Unassembled WGS sequence"/>
</dbReference>
<keyword evidence="2" id="KW-1185">Reference proteome</keyword>